<keyword evidence="12 15" id="KW-0472">Membrane</keyword>
<evidence type="ECO:0000256" key="1">
    <source>
        <dbReference type="ARBA" id="ARBA00000900"/>
    </source>
</evidence>
<dbReference type="PROSITE" id="PS50089">
    <property type="entry name" value="ZF_RING_2"/>
    <property type="match status" value="1"/>
</dbReference>
<reference evidence="17 18" key="1">
    <citation type="submission" date="2024-11" db="EMBL/GenBank/DDBJ databases">
        <title>A near-complete genome assembly of Cinchona calisaya.</title>
        <authorList>
            <person name="Lian D.C."/>
            <person name="Zhao X.W."/>
            <person name="Wei L."/>
        </authorList>
    </citation>
    <scope>NUCLEOTIDE SEQUENCE [LARGE SCALE GENOMIC DNA]</scope>
    <source>
        <tissue evidence="17">Nenye</tissue>
    </source>
</reference>
<protein>
    <recommendedName>
        <fullName evidence="4">RING-type E3 ubiquitin transferase</fullName>
        <ecNumber evidence="4">2.3.2.27</ecNumber>
    </recommendedName>
</protein>
<dbReference type="AlphaFoldDB" id="A0ABD2Y0G5"/>
<dbReference type="SMART" id="SM00184">
    <property type="entry name" value="RING"/>
    <property type="match status" value="1"/>
</dbReference>
<evidence type="ECO:0000256" key="11">
    <source>
        <dbReference type="ARBA" id="ARBA00022989"/>
    </source>
</evidence>
<dbReference type="Gene3D" id="3.30.40.10">
    <property type="entry name" value="Zinc/RING finger domain, C3HC4 (zinc finger)"/>
    <property type="match status" value="1"/>
</dbReference>
<dbReference type="CDD" id="cd16461">
    <property type="entry name" value="RING-H2_EL5-like"/>
    <property type="match status" value="1"/>
</dbReference>
<keyword evidence="6 15" id="KW-0812">Transmembrane</keyword>
<evidence type="ECO:0000256" key="15">
    <source>
        <dbReference type="SAM" id="Phobius"/>
    </source>
</evidence>
<keyword evidence="11 15" id="KW-1133">Transmembrane helix</keyword>
<keyword evidence="7" id="KW-0479">Metal-binding</keyword>
<evidence type="ECO:0000259" key="16">
    <source>
        <dbReference type="PROSITE" id="PS50089"/>
    </source>
</evidence>
<feature type="domain" description="RING-type" evidence="16">
    <location>
        <begin position="140"/>
        <end position="182"/>
    </location>
</feature>
<comment type="catalytic activity">
    <reaction evidence="1">
        <text>S-ubiquitinyl-[E2 ubiquitin-conjugating enzyme]-L-cysteine + [acceptor protein]-L-lysine = [E2 ubiquitin-conjugating enzyme]-L-cysteine + N(6)-ubiquitinyl-[acceptor protein]-L-lysine.</text>
        <dbReference type="EC" id="2.3.2.27"/>
    </reaction>
</comment>
<keyword evidence="10" id="KW-0862">Zinc</keyword>
<evidence type="ECO:0000256" key="7">
    <source>
        <dbReference type="ARBA" id="ARBA00022723"/>
    </source>
</evidence>
<dbReference type="EMBL" id="JBJUIK010000016">
    <property type="protein sequence ID" value="KAL3499929.1"/>
    <property type="molecule type" value="Genomic_DNA"/>
</dbReference>
<accession>A0ABD2Y0G5</accession>
<gene>
    <name evidence="17" type="ORF">ACH5RR_039022</name>
</gene>
<sequence>MAKPKPWVPYMTTEECSQGFCSFNCPQWCYIIFPPPPPTEFLDDDSGLNFSPILIAIIGLLGSAFLLVSYYAIISKYCKNRNSSRGRENHFQILESEKNQDPSNLYPCHVSANGSDEALIKSITVFKYKKIDGLLEGTDCSVCLCEFQDDESLRLLPKCSNAFHVMCIDTWLKSHSNCPLCRSNIALINGLPPQLPLVTNQILHRAMRPH</sequence>
<evidence type="ECO:0000313" key="18">
    <source>
        <dbReference type="Proteomes" id="UP001630127"/>
    </source>
</evidence>
<evidence type="ECO:0000256" key="9">
    <source>
        <dbReference type="ARBA" id="ARBA00022786"/>
    </source>
</evidence>
<keyword evidence="18" id="KW-1185">Reference proteome</keyword>
<dbReference type="Pfam" id="PF13639">
    <property type="entry name" value="zf-RING_2"/>
    <property type="match status" value="1"/>
</dbReference>
<evidence type="ECO:0000256" key="3">
    <source>
        <dbReference type="ARBA" id="ARBA00004906"/>
    </source>
</evidence>
<dbReference type="Proteomes" id="UP001630127">
    <property type="component" value="Unassembled WGS sequence"/>
</dbReference>
<dbReference type="FunFam" id="3.30.40.10:FF:000233">
    <property type="entry name" value="RING-H2 finger protein ATL54"/>
    <property type="match status" value="1"/>
</dbReference>
<organism evidence="17 18">
    <name type="scientific">Cinchona calisaya</name>
    <dbReference type="NCBI Taxonomy" id="153742"/>
    <lineage>
        <taxon>Eukaryota</taxon>
        <taxon>Viridiplantae</taxon>
        <taxon>Streptophyta</taxon>
        <taxon>Embryophyta</taxon>
        <taxon>Tracheophyta</taxon>
        <taxon>Spermatophyta</taxon>
        <taxon>Magnoliopsida</taxon>
        <taxon>eudicotyledons</taxon>
        <taxon>Gunneridae</taxon>
        <taxon>Pentapetalae</taxon>
        <taxon>asterids</taxon>
        <taxon>lamiids</taxon>
        <taxon>Gentianales</taxon>
        <taxon>Rubiaceae</taxon>
        <taxon>Cinchonoideae</taxon>
        <taxon>Cinchoneae</taxon>
        <taxon>Cinchona</taxon>
    </lineage>
</organism>
<evidence type="ECO:0000256" key="12">
    <source>
        <dbReference type="ARBA" id="ARBA00023136"/>
    </source>
</evidence>
<evidence type="ECO:0000256" key="13">
    <source>
        <dbReference type="ARBA" id="ARBA00024209"/>
    </source>
</evidence>
<comment type="similarity">
    <text evidence="13">Belongs to the RING-type zinc finger family. ATL subfamily.</text>
</comment>
<keyword evidence="8 14" id="KW-0863">Zinc-finger</keyword>
<evidence type="ECO:0000256" key="2">
    <source>
        <dbReference type="ARBA" id="ARBA00004167"/>
    </source>
</evidence>
<evidence type="ECO:0000256" key="8">
    <source>
        <dbReference type="ARBA" id="ARBA00022771"/>
    </source>
</evidence>
<dbReference type="GO" id="GO:0061630">
    <property type="term" value="F:ubiquitin protein ligase activity"/>
    <property type="evidence" value="ECO:0007669"/>
    <property type="project" value="UniProtKB-EC"/>
</dbReference>
<evidence type="ECO:0000313" key="17">
    <source>
        <dbReference type="EMBL" id="KAL3499929.1"/>
    </source>
</evidence>
<proteinExistence type="inferred from homology"/>
<comment type="subcellular location">
    <subcellularLocation>
        <location evidence="2">Membrane</location>
        <topology evidence="2">Single-pass membrane protein</topology>
    </subcellularLocation>
</comment>
<keyword evidence="5" id="KW-0808">Transferase</keyword>
<keyword evidence="9" id="KW-0833">Ubl conjugation pathway</keyword>
<comment type="pathway">
    <text evidence="3">Protein modification; protein ubiquitination.</text>
</comment>
<dbReference type="PANTHER" id="PTHR46913">
    <property type="entry name" value="RING-H2 FINGER PROTEIN ATL16"/>
    <property type="match status" value="1"/>
</dbReference>
<dbReference type="EC" id="2.3.2.27" evidence="4"/>
<evidence type="ECO:0000256" key="10">
    <source>
        <dbReference type="ARBA" id="ARBA00022833"/>
    </source>
</evidence>
<dbReference type="InterPro" id="IPR001841">
    <property type="entry name" value="Znf_RING"/>
</dbReference>
<feature type="transmembrane region" description="Helical" evidence="15">
    <location>
        <begin position="50"/>
        <end position="73"/>
    </location>
</feature>
<dbReference type="PANTHER" id="PTHR46913:SF22">
    <property type="entry name" value="RING-TYPE E3 UBIQUITIN TRANSFERASE"/>
    <property type="match status" value="1"/>
</dbReference>
<dbReference type="GO" id="GO:0008270">
    <property type="term" value="F:zinc ion binding"/>
    <property type="evidence" value="ECO:0007669"/>
    <property type="project" value="UniProtKB-KW"/>
</dbReference>
<evidence type="ECO:0000256" key="6">
    <source>
        <dbReference type="ARBA" id="ARBA00022692"/>
    </source>
</evidence>
<dbReference type="InterPro" id="IPR044600">
    <property type="entry name" value="ATL1/ATL16-like"/>
</dbReference>
<evidence type="ECO:0000256" key="4">
    <source>
        <dbReference type="ARBA" id="ARBA00012483"/>
    </source>
</evidence>
<evidence type="ECO:0000256" key="14">
    <source>
        <dbReference type="PROSITE-ProRule" id="PRU00175"/>
    </source>
</evidence>
<name>A0ABD2Y0G5_9GENT</name>
<dbReference type="SUPFAM" id="SSF57850">
    <property type="entry name" value="RING/U-box"/>
    <property type="match status" value="1"/>
</dbReference>
<comment type="caution">
    <text evidence="17">The sequence shown here is derived from an EMBL/GenBank/DDBJ whole genome shotgun (WGS) entry which is preliminary data.</text>
</comment>
<dbReference type="GO" id="GO:0016020">
    <property type="term" value="C:membrane"/>
    <property type="evidence" value="ECO:0007669"/>
    <property type="project" value="UniProtKB-SubCell"/>
</dbReference>
<evidence type="ECO:0000256" key="5">
    <source>
        <dbReference type="ARBA" id="ARBA00022679"/>
    </source>
</evidence>
<dbReference type="InterPro" id="IPR013083">
    <property type="entry name" value="Znf_RING/FYVE/PHD"/>
</dbReference>